<organism evidence="1 2">
    <name type="scientific">Liparis tanakae</name>
    <name type="common">Tanaka's snailfish</name>
    <dbReference type="NCBI Taxonomy" id="230148"/>
    <lineage>
        <taxon>Eukaryota</taxon>
        <taxon>Metazoa</taxon>
        <taxon>Chordata</taxon>
        <taxon>Craniata</taxon>
        <taxon>Vertebrata</taxon>
        <taxon>Euteleostomi</taxon>
        <taxon>Actinopterygii</taxon>
        <taxon>Neopterygii</taxon>
        <taxon>Teleostei</taxon>
        <taxon>Neoteleostei</taxon>
        <taxon>Acanthomorphata</taxon>
        <taxon>Eupercaria</taxon>
        <taxon>Perciformes</taxon>
        <taxon>Cottioidei</taxon>
        <taxon>Cottales</taxon>
        <taxon>Liparidae</taxon>
        <taxon>Liparis</taxon>
    </lineage>
</organism>
<evidence type="ECO:0000313" key="2">
    <source>
        <dbReference type="Proteomes" id="UP000314294"/>
    </source>
</evidence>
<protein>
    <submittedName>
        <fullName evidence="1">Uncharacterized protein</fullName>
    </submittedName>
</protein>
<gene>
    <name evidence="1" type="ORF">EYF80_001953</name>
</gene>
<dbReference type="Proteomes" id="UP000314294">
    <property type="component" value="Unassembled WGS sequence"/>
</dbReference>
<evidence type="ECO:0000313" key="1">
    <source>
        <dbReference type="EMBL" id="TNN87989.1"/>
    </source>
</evidence>
<reference evidence="1 2" key="1">
    <citation type="submission" date="2019-03" db="EMBL/GenBank/DDBJ databases">
        <title>First draft genome of Liparis tanakae, snailfish: a comprehensive survey of snailfish specific genes.</title>
        <authorList>
            <person name="Kim W."/>
            <person name="Song I."/>
            <person name="Jeong J.-H."/>
            <person name="Kim D."/>
            <person name="Kim S."/>
            <person name="Ryu S."/>
            <person name="Song J.Y."/>
            <person name="Lee S.K."/>
        </authorList>
    </citation>
    <scope>NUCLEOTIDE SEQUENCE [LARGE SCALE GENOMIC DNA]</scope>
    <source>
        <tissue evidence="1">Muscle</tissue>
    </source>
</reference>
<dbReference type="AlphaFoldDB" id="A0A4Z2JCQ1"/>
<name>A0A4Z2JCQ1_9TELE</name>
<accession>A0A4Z2JCQ1</accession>
<keyword evidence="2" id="KW-1185">Reference proteome</keyword>
<sequence>MESVEPTGSCCCGSSGCCCPPACLLLREGSRGDTCGGGSAAHPAGDERVSITSVWTFFSQIILQKSLVESTVSVALPLGLVPDFYVQKVVSAA</sequence>
<comment type="caution">
    <text evidence="1">The sequence shown here is derived from an EMBL/GenBank/DDBJ whole genome shotgun (WGS) entry which is preliminary data.</text>
</comment>
<dbReference type="EMBL" id="SRLO01000008">
    <property type="protein sequence ID" value="TNN87989.1"/>
    <property type="molecule type" value="Genomic_DNA"/>
</dbReference>
<proteinExistence type="predicted"/>